<dbReference type="EMBL" id="KN817529">
    <property type="protein sequence ID" value="KJA25955.1"/>
    <property type="molecule type" value="Genomic_DNA"/>
</dbReference>
<gene>
    <name evidence="2" type="ORF">HYPSUDRAFT_64182</name>
</gene>
<evidence type="ECO:0000313" key="2">
    <source>
        <dbReference type="EMBL" id="KJA25955.1"/>
    </source>
</evidence>
<dbReference type="OrthoDB" id="3262473at2759"/>
<feature type="region of interest" description="Disordered" evidence="1">
    <location>
        <begin position="1"/>
        <end position="73"/>
    </location>
</feature>
<keyword evidence="3" id="KW-1185">Reference proteome</keyword>
<protein>
    <submittedName>
        <fullName evidence="2">Uncharacterized protein</fullName>
    </submittedName>
</protein>
<feature type="region of interest" description="Disordered" evidence="1">
    <location>
        <begin position="98"/>
        <end position="131"/>
    </location>
</feature>
<accession>A0A0D2Q325</accession>
<evidence type="ECO:0000313" key="3">
    <source>
        <dbReference type="Proteomes" id="UP000054270"/>
    </source>
</evidence>
<dbReference type="AlphaFoldDB" id="A0A0D2Q325"/>
<dbReference type="OMA" id="IWENGED"/>
<dbReference type="Proteomes" id="UP000054270">
    <property type="component" value="Unassembled WGS sequence"/>
</dbReference>
<feature type="compositionally biased region" description="Low complexity" evidence="1">
    <location>
        <begin position="98"/>
        <end position="108"/>
    </location>
</feature>
<feature type="compositionally biased region" description="Low complexity" evidence="1">
    <location>
        <begin position="8"/>
        <end position="19"/>
    </location>
</feature>
<name>A0A0D2Q325_HYPSF</name>
<feature type="compositionally biased region" description="Acidic residues" evidence="1">
    <location>
        <begin position="52"/>
        <end position="66"/>
    </location>
</feature>
<reference evidence="3" key="1">
    <citation type="submission" date="2014-04" db="EMBL/GenBank/DDBJ databases">
        <title>Evolutionary Origins and Diversification of the Mycorrhizal Mutualists.</title>
        <authorList>
            <consortium name="DOE Joint Genome Institute"/>
            <consortium name="Mycorrhizal Genomics Consortium"/>
            <person name="Kohler A."/>
            <person name="Kuo A."/>
            <person name="Nagy L.G."/>
            <person name="Floudas D."/>
            <person name="Copeland A."/>
            <person name="Barry K.W."/>
            <person name="Cichocki N."/>
            <person name="Veneault-Fourrey C."/>
            <person name="LaButti K."/>
            <person name="Lindquist E.A."/>
            <person name="Lipzen A."/>
            <person name="Lundell T."/>
            <person name="Morin E."/>
            <person name="Murat C."/>
            <person name="Riley R."/>
            <person name="Ohm R."/>
            <person name="Sun H."/>
            <person name="Tunlid A."/>
            <person name="Henrissat B."/>
            <person name="Grigoriev I.V."/>
            <person name="Hibbett D.S."/>
            <person name="Martin F."/>
        </authorList>
    </citation>
    <scope>NUCLEOTIDE SEQUENCE [LARGE SCALE GENOMIC DNA]</scope>
    <source>
        <strain evidence="3">FD-334 SS-4</strain>
    </source>
</reference>
<organism evidence="2 3">
    <name type="scientific">Hypholoma sublateritium (strain FD-334 SS-4)</name>
    <dbReference type="NCBI Taxonomy" id="945553"/>
    <lineage>
        <taxon>Eukaryota</taxon>
        <taxon>Fungi</taxon>
        <taxon>Dikarya</taxon>
        <taxon>Basidiomycota</taxon>
        <taxon>Agaricomycotina</taxon>
        <taxon>Agaricomycetes</taxon>
        <taxon>Agaricomycetidae</taxon>
        <taxon>Agaricales</taxon>
        <taxon>Agaricineae</taxon>
        <taxon>Strophariaceae</taxon>
        <taxon>Hypholoma</taxon>
    </lineage>
</organism>
<sequence>MLKRQRNSSPTPAPSASTPVFADEPPDRDTKRRRTAAPELDGRARGWATQPDGDDDDEYISQDEAPDPALPRSEEYKSANTMLRELHTLHQHRLLFASSPQPTSSPAADKWHVPLLTPPPQKCGQPGGPSVEEATRVAQQYEATNRNLGLLFLSRRRKLDPSDEIPDT</sequence>
<evidence type="ECO:0000256" key="1">
    <source>
        <dbReference type="SAM" id="MobiDB-lite"/>
    </source>
</evidence>
<proteinExistence type="predicted"/>